<comment type="caution">
    <text evidence="1">The sequence shown here is derived from an EMBL/GenBank/DDBJ whole genome shotgun (WGS) entry which is preliminary data.</text>
</comment>
<evidence type="ECO:0000313" key="2">
    <source>
        <dbReference type="Proteomes" id="UP000242146"/>
    </source>
</evidence>
<dbReference type="AlphaFoldDB" id="A0A1X2GJZ7"/>
<dbReference type="EMBL" id="MCGT01000011">
    <property type="protein sequence ID" value="ORX55611.1"/>
    <property type="molecule type" value="Genomic_DNA"/>
</dbReference>
<proteinExistence type="predicted"/>
<evidence type="ECO:0000313" key="1">
    <source>
        <dbReference type="EMBL" id="ORX55611.1"/>
    </source>
</evidence>
<protein>
    <submittedName>
        <fullName evidence="1">Uncharacterized protein</fullName>
    </submittedName>
</protein>
<keyword evidence="2" id="KW-1185">Reference proteome</keyword>
<organism evidence="1 2">
    <name type="scientific">Hesseltinella vesiculosa</name>
    <dbReference type="NCBI Taxonomy" id="101127"/>
    <lineage>
        <taxon>Eukaryota</taxon>
        <taxon>Fungi</taxon>
        <taxon>Fungi incertae sedis</taxon>
        <taxon>Mucoromycota</taxon>
        <taxon>Mucoromycotina</taxon>
        <taxon>Mucoromycetes</taxon>
        <taxon>Mucorales</taxon>
        <taxon>Cunninghamellaceae</taxon>
        <taxon>Hesseltinella</taxon>
    </lineage>
</organism>
<gene>
    <name evidence="1" type="ORF">DM01DRAFT_1023432</name>
</gene>
<dbReference type="Proteomes" id="UP000242146">
    <property type="component" value="Unassembled WGS sequence"/>
</dbReference>
<reference evidence="1 2" key="1">
    <citation type="submission" date="2016-07" db="EMBL/GenBank/DDBJ databases">
        <title>Pervasive Adenine N6-methylation of Active Genes in Fungi.</title>
        <authorList>
            <consortium name="DOE Joint Genome Institute"/>
            <person name="Mondo S.J."/>
            <person name="Dannebaum R.O."/>
            <person name="Kuo R.C."/>
            <person name="Labutti K."/>
            <person name="Haridas S."/>
            <person name="Kuo A."/>
            <person name="Salamov A."/>
            <person name="Ahrendt S.R."/>
            <person name="Lipzen A."/>
            <person name="Sullivan W."/>
            <person name="Andreopoulos W.B."/>
            <person name="Clum A."/>
            <person name="Lindquist E."/>
            <person name="Daum C."/>
            <person name="Ramamoorthy G.K."/>
            <person name="Gryganskyi A."/>
            <person name="Culley D."/>
            <person name="Magnuson J.K."/>
            <person name="James T.Y."/>
            <person name="O'Malley M.A."/>
            <person name="Stajich J.E."/>
            <person name="Spatafora J.W."/>
            <person name="Visel A."/>
            <person name="Grigoriev I.V."/>
        </authorList>
    </citation>
    <scope>NUCLEOTIDE SEQUENCE [LARGE SCALE GENOMIC DNA]</scope>
    <source>
        <strain evidence="1 2">NRRL 3301</strain>
    </source>
</reference>
<accession>A0A1X2GJZ7</accession>
<name>A0A1X2GJZ7_9FUNG</name>
<sequence length="117" mass="13467">MVCCRSSDQNGSHYQSAAQSESATEILAAIQEGPLSVFKLMLDLRTVFGRCYLLLDWFGWQWQGTTLRLLNDPIQWQPCNSSLPTRHQTMPGRWIQPRFRLTACLTCYLPIPVVRCF</sequence>